<organism evidence="1 2">
    <name type="scientific">Popillia japonica</name>
    <name type="common">Japanese beetle</name>
    <dbReference type="NCBI Taxonomy" id="7064"/>
    <lineage>
        <taxon>Eukaryota</taxon>
        <taxon>Metazoa</taxon>
        <taxon>Ecdysozoa</taxon>
        <taxon>Arthropoda</taxon>
        <taxon>Hexapoda</taxon>
        <taxon>Insecta</taxon>
        <taxon>Pterygota</taxon>
        <taxon>Neoptera</taxon>
        <taxon>Endopterygota</taxon>
        <taxon>Coleoptera</taxon>
        <taxon>Polyphaga</taxon>
        <taxon>Scarabaeiformia</taxon>
        <taxon>Scarabaeidae</taxon>
        <taxon>Rutelinae</taxon>
        <taxon>Popillia</taxon>
    </lineage>
</organism>
<dbReference type="Proteomes" id="UP001458880">
    <property type="component" value="Unassembled WGS sequence"/>
</dbReference>
<evidence type="ECO:0000313" key="1">
    <source>
        <dbReference type="EMBL" id="KAK9758762.1"/>
    </source>
</evidence>
<evidence type="ECO:0008006" key="3">
    <source>
        <dbReference type="Google" id="ProtNLM"/>
    </source>
</evidence>
<keyword evidence="2" id="KW-1185">Reference proteome</keyword>
<dbReference type="EMBL" id="JASPKY010000003">
    <property type="protein sequence ID" value="KAK9758762.1"/>
    <property type="molecule type" value="Genomic_DNA"/>
</dbReference>
<name>A0AAW1NJJ1_POPJA</name>
<comment type="caution">
    <text evidence="1">The sequence shown here is derived from an EMBL/GenBank/DDBJ whole genome shotgun (WGS) entry which is preliminary data.</text>
</comment>
<protein>
    <recommendedName>
        <fullName evidence="3">Ribosomal protein S11</fullName>
    </recommendedName>
</protein>
<reference evidence="1 2" key="1">
    <citation type="journal article" date="2024" name="BMC Genomics">
        <title>De novo assembly and annotation of Popillia japonica's genome with initial clues to its potential as an invasive pest.</title>
        <authorList>
            <person name="Cucini C."/>
            <person name="Boschi S."/>
            <person name="Funari R."/>
            <person name="Cardaioli E."/>
            <person name="Iannotti N."/>
            <person name="Marturano G."/>
            <person name="Paoli F."/>
            <person name="Bruttini M."/>
            <person name="Carapelli A."/>
            <person name="Frati F."/>
            <person name="Nardi F."/>
        </authorList>
    </citation>
    <scope>NUCLEOTIDE SEQUENCE [LARGE SCALE GENOMIC DNA]</scope>
    <source>
        <strain evidence="1">DMR45628</strain>
    </source>
</reference>
<proteinExistence type="predicted"/>
<dbReference type="AlphaFoldDB" id="A0AAW1NJJ1"/>
<sequence>MWETIQAKRASSNRKGTVIVRTGARSGLVMCKAALASSNRKGTVIVRTGARSGLVMCKAALASCGGHFNVIANWIRPPSYRRYTLLDICGRPWTSLLPPTSD</sequence>
<evidence type="ECO:0000313" key="2">
    <source>
        <dbReference type="Proteomes" id="UP001458880"/>
    </source>
</evidence>
<accession>A0AAW1NJJ1</accession>
<gene>
    <name evidence="1" type="ORF">QE152_g630</name>
</gene>